<feature type="region of interest" description="Disordered" evidence="1">
    <location>
        <begin position="1"/>
        <end position="44"/>
    </location>
</feature>
<name>A0ABQ2VL25_9ACTN</name>
<proteinExistence type="predicted"/>
<dbReference type="EMBL" id="BMRP01000030">
    <property type="protein sequence ID" value="GGU87920.1"/>
    <property type="molecule type" value="Genomic_DNA"/>
</dbReference>
<evidence type="ECO:0000313" key="3">
    <source>
        <dbReference type="Proteomes" id="UP000654471"/>
    </source>
</evidence>
<feature type="compositionally biased region" description="Basic and acidic residues" evidence="1">
    <location>
        <begin position="10"/>
        <end position="19"/>
    </location>
</feature>
<reference evidence="3" key="1">
    <citation type="journal article" date="2019" name="Int. J. Syst. Evol. Microbiol.">
        <title>The Global Catalogue of Microorganisms (GCM) 10K type strain sequencing project: providing services to taxonomists for standard genome sequencing and annotation.</title>
        <authorList>
            <consortium name="The Broad Institute Genomics Platform"/>
            <consortium name="The Broad Institute Genome Sequencing Center for Infectious Disease"/>
            <person name="Wu L."/>
            <person name="Ma J."/>
        </authorList>
    </citation>
    <scope>NUCLEOTIDE SEQUENCE [LARGE SCALE GENOMIC DNA]</scope>
    <source>
        <strain evidence="3">JCM 3399</strain>
    </source>
</reference>
<organism evidence="2 3">
    <name type="scientific">Streptomyces albospinus</name>
    <dbReference type="NCBI Taxonomy" id="285515"/>
    <lineage>
        <taxon>Bacteria</taxon>
        <taxon>Bacillati</taxon>
        <taxon>Actinomycetota</taxon>
        <taxon>Actinomycetes</taxon>
        <taxon>Kitasatosporales</taxon>
        <taxon>Streptomycetaceae</taxon>
        <taxon>Streptomyces</taxon>
    </lineage>
</organism>
<dbReference type="RefSeq" id="WP_268249861.1">
    <property type="nucleotide sequence ID" value="NZ_BMRP01000030.1"/>
</dbReference>
<evidence type="ECO:0000313" key="2">
    <source>
        <dbReference type="EMBL" id="GGU87920.1"/>
    </source>
</evidence>
<sequence>MAWGTGKGGDGGDGKHAGGKDPGTAKPSSDTKDPNPGPKHGKGK</sequence>
<comment type="caution">
    <text evidence="2">The sequence shown here is derived from an EMBL/GenBank/DDBJ whole genome shotgun (WGS) entry which is preliminary data.</text>
</comment>
<keyword evidence="3" id="KW-1185">Reference proteome</keyword>
<dbReference type="Proteomes" id="UP000654471">
    <property type="component" value="Unassembled WGS sequence"/>
</dbReference>
<evidence type="ECO:0000256" key="1">
    <source>
        <dbReference type="SAM" id="MobiDB-lite"/>
    </source>
</evidence>
<gene>
    <name evidence="2" type="ORF">GCM10010211_62790</name>
</gene>
<accession>A0ABQ2VL25</accession>
<protein>
    <submittedName>
        <fullName evidence="2">Uncharacterized protein</fullName>
    </submittedName>
</protein>